<evidence type="ECO:0000313" key="2">
    <source>
        <dbReference type="EMBL" id="UNY98721.1"/>
    </source>
</evidence>
<dbReference type="PANTHER" id="PTHR34406">
    <property type="entry name" value="PROTEIN YCEI"/>
    <property type="match status" value="1"/>
</dbReference>
<gene>
    <name evidence="2" type="ORF">MQE36_16790</name>
</gene>
<dbReference type="SUPFAM" id="SSF101874">
    <property type="entry name" value="YceI-like"/>
    <property type="match status" value="1"/>
</dbReference>
<reference evidence="2 3" key="1">
    <citation type="journal article" date="2018" name="Int. J. Syst. Evol. Microbiol.">
        <title>Zhouia spongiae sp. nov., isolated from a marine sponge.</title>
        <authorList>
            <person name="Zhuang L."/>
            <person name="Lin B."/>
            <person name="Qin F."/>
            <person name="Luo L."/>
        </authorList>
    </citation>
    <scope>NUCLEOTIDE SEQUENCE [LARGE SCALE GENOMIC DNA]</scope>
    <source>
        <strain evidence="2 3">HN-Y44</strain>
    </source>
</reference>
<keyword evidence="3" id="KW-1185">Reference proteome</keyword>
<dbReference type="Gene3D" id="2.40.128.110">
    <property type="entry name" value="Lipid/polyisoprenoid-binding, YceI-like"/>
    <property type="match status" value="1"/>
</dbReference>
<feature type="domain" description="Lipid/polyisoprenoid-binding YceI-like" evidence="1">
    <location>
        <begin position="27"/>
        <end position="192"/>
    </location>
</feature>
<dbReference type="Proteomes" id="UP000829476">
    <property type="component" value="Chromosome"/>
</dbReference>
<dbReference type="SMART" id="SM00867">
    <property type="entry name" value="YceI"/>
    <property type="match status" value="1"/>
</dbReference>
<dbReference type="InterPro" id="IPR036761">
    <property type="entry name" value="TTHA0802/YceI-like_sf"/>
</dbReference>
<proteinExistence type="predicted"/>
<evidence type="ECO:0000259" key="1">
    <source>
        <dbReference type="SMART" id="SM00867"/>
    </source>
</evidence>
<dbReference type="RefSeq" id="WP_242937127.1">
    <property type="nucleotide sequence ID" value="NZ_CP094326.1"/>
</dbReference>
<accession>A0ABY3YMJ7</accession>
<name>A0ABY3YMJ7_9FLAO</name>
<dbReference type="PANTHER" id="PTHR34406:SF1">
    <property type="entry name" value="PROTEIN YCEI"/>
    <property type="match status" value="1"/>
</dbReference>
<organism evidence="2 3">
    <name type="scientific">Zhouia spongiae</name>
    <dbReference type="NCBI Taxonomy" id="2202721"/>
    <lineage>
        <taxon>Bacteria</taxon>
        <taxon>Pseudomonadati</taxon>
        <taxon>Bacteroidota</taxon>
        <taxon>Flavobacteriia</taxon>
        <taxon>Flavobacteriales</taxon>
        <taxon>Flavobacteriaceae</taxon>
        <taxon>Zhouia</taxon>
    </lineage>
</organism>
<evidence type="ECO:0000313" key="3">
    <source>
        <dbReference type="Proteomes" id="UP000829476"/>
    </source>
</evidence>
<dbReference type="EMBL" id="CP094326">
    <property type="protein sequence ID" value="UNY98721.1"/>
    <property type="molecule type" value="Genomic_DNA"/>
</dbReference>
<protein>
    <submittedName>
        <fullName evidence="2">YceI family protein</fullName>
    </submittedName>
</protein>
<dbReference type="Pfam" id="PF04264">
    <property type="entry name" value="YceI"/>
    <property type="match status" value="1"/>
</dbReference>
<dbReference type="InterPro" id="IPR007372">
    <property type="entry name" value="Lipid/polyisoprenoid-bd_YceI"/>
</dbReference>
<sequence length="193" mass="21355">MKYNKNMPMLLTLFSLIIGVQFGIAQEYKVANGSSTLIVEGTSNLHDWEIKAENQSGSISFTDADKAEIDKLSFSVEAESLKSGKSGMDKNTYKALNTKKYKQIKFSLVKVKDTKTRGNDEYEVNMEGDLTIAGVTKRIVLPVQMQIKANTVKLNGSKKIKMTDYNIEPPKALFGTITTGDEVTIKIATTLTK</sequence>